<dbReference type="PANTHER" id="PTHR30329:SF18">
    <property type="entry name" value="MOTILITY PROTEIN B"/>
    <property type="match status" value="1"/>
</dbReference>
<comment type="similarity">
    <text evidence="2">Belongs to the MotB family.</text>
</comment>
<sequence length="320" mass="35105">MRKKQAETIVVRKTIKKAHGSHGGSWKIAYADFMTAMMAFFLVMWLLSSSSPEQRVQIAEYFKVPLKNALAHGEKASLSDSIVPGGGDDALKQDGEVFKKTLQKLDAKKSENNLKRAREKLENLIEIDPRLNNFTSNLRLSLTDDGLLLQITDSADRPMFKVGRPTPENYMVNILQALVPVLNDMPNRIILTGHTDSLPYANGEQGYSNWELSSDRANASRRILASAGLASKKFIRVVGTADTMMQAGSDAGDPINRRISILVLSQQKEKQIMQEDVLLRDTLVAPTANQTPSTTAATQPKSGAVVAESPVVTSAPEEVK</sequence>
<dbReference type="InterPro" id="IPR036737">
    <property type="entry name" value="OmpA-like_sf"/>
</dbReference>
<dbReference type="InterPro" id="IPR050330">
    <property type="entry name" value="Bact_OuterMem_StrucFunc"/>
</dbReference>
<dbReference type="NCBIfam" id="NF006548">
    <property type="entry name" value="PRK09041.1"/>
    <property type="match status" value="1"/>
</dbReference>
<keyword evidence="8" id="KW-0175">Coiled coil</keyword>
<feature type="region of interest" description="Disordered" evidence="9">
    <location>
        <begin position="289"/>
        <end position="320"/>
    </location>
</feature>
<keyword evidence="12" id="KW-0969">Cilium</keyword>
<dbReference type="PROSITE" id="PS51123">
    <property type="entry name" value="OMPA_2"/>
    <property type="match status" value="1"/>
</dbReference>
<dbReference type="Gene3D" id="3.30.1330.60">
    <property type="entry name" value="OmpA-like domain"/>
    <property type="match status" value="1"/>
</dbReference>
<dbReference type="EMBL" id="CP151800">
    <property type="protein sequence ID" value="WZV99358.1"/>
    <property type="molecule type" value="Genomic_DNA"/>
</dbReference>
<dbReference type="CDD" id="cd07185">
    <property type="entry name" value="OmpA_C-like"/>
    <property type="match status" value="1"/>
</dbReference>
<evidence type="ECO:0000313" key="13">
    <source>
        <dbReference type="Proteomes" id="UP001466893"/>
    </source>
</evidence>
<keyword evidence="4 10" id="KW-0812">Transmembrane</keyword>
<evidence type="ECO:0000256" key="2">
    <source>
        <dbReference type="ARBA" id="ARBA00008914"/>
    </source>
</evidence>
<keyword evidence="6 7" id="KW-0472">Membrane</keyword>
<feature type="domain" description="OmpA-like" evidence="11">
    <location>
        <begin position="147"/>
        <end position="267"/>
    </location>
</feature>
<dbReference type="SUPFAM" id="SSF103088">
    <property type="entry name" value="OmpA-like"/>
    <property type="match status" value="1"/>
</dbReference>
<evidence type="ECO:0000256" key="8">
    <source>
        <dbReference type="SAM" id="Coils"/>
    </source>
</evidence>
<keyword evidence="12" id="KW-0966">Cell projection</keyword>
<dbReference type="Proteomes" id="UP001466893">
    <property type="component" value="Chromosome"/>
</dbReference>
<evidence type="ECO:0000256" key="9">
    <source>
        <dbReference type="SAM" id="MobiDB-lite"/>
    </source>
</evidence>
<dbReference type="Pfam" id="PF00691">
    <property type="entry name" value="OmpA"/>
    <property type="match status" value="1"/>
</dbReference>
<evidence type="ECO:0000256" key="10">
    <source>
        <dbReference type="SAM" id="Phobius"/>
    </source>
</evidence>
<evidence type="ECO:0000259" key="11">
    <source>
        <dbReference type="PROSITE" id="PS51123"/>
    </source>
</evidence>
<dbReference type="InterPro" id="IPR006665">
    <property type="entry name" value="OmpA-like"/>
</dbReference>
<evidence type="ECO:0000256" key="5">
    <source>
        <dbReference type="ARBA" id="ARBA00022989"/>
    </source>
</evidence>
<dbReference type="Pfam" id="PF13677">
    <property type="entry name" value="MotB_plug"/>
    <property type="match status" value="1"/>
</dbReference>
<evidence type="ECO:0000256" key="4">
    <source>
        <dbReference type="ARBA" id="ARBA00022692"/>
    </source>
</evidence>
<feature type="coiled-coil region" evidence="8">
    <location>
        <begin position="100"/>
        <end position="127"/>
    </location>
</feature>
<dbReference type="PANTHER" id="PTHR30329">
    <property type="entry name" value="STATOR ELEMENT OF FLAGELLAR MOTOR COMPLEX"/>
    <property type="match status" value="1"/>
</dbReference>
<evidence type="ECO:0000256" key="1">
    <source>
        <dbReference type="ARBA" id="ARBA00004162"/>
    </source>
</evidence>
<protein>
    <submittedName>
        <fullName evidence="12">Flagellar motor protein MotB</fullName>
    </submittedName>
</protein>
<reference evidence="12 13" key="1">
    <citation type="submission" date="2024-04" db="EMBL/GenBank/DDBJ databases">
        <title>Kosakonia calanthae sp. nov., a halophilic bacterium isolated from leaves of Calanthe tiplacata.</title>
        <authorList>
            <person name="Wu P."/>
        </authorList>
    </citation>
    <scope>NUCLEOTIDE SEQUENCE [LARGE SCALE GENOMIC DNA]</scope>
    <source>
        <strain evidence="12 13">BYX6</strain>
    </source>
</reference>
<accession>A0ABZ3BAD4</accession>
<comment type="subcellular location">
    <subcellularLocation>
        <location evidence="1">Cell membrane</location>
        <topology evidence="1">Single-pass membrane protein</topology>
    </subcellularLocation>
</comment>
<feature type="transmembrane region" description="Helical" evidence="10">
    <location>
        <begin position="28"/>
        <end position="47"/>
    </location>
</feature>
<feature type="compositionally biased region" description="Polar residues" evidence="9">
    <location>
        <begin position="289"/>
        <end position="301"/>
    </location>
</feature>
<evidence type="ECO:0000256" key="7">
    <source>
        <dbReference type="PROSITE-ProRule" id="PRU00473"/>
    </source>
</evidence>
<keyword evidence="13" id="KW-1185">Reference proteome</keyword>
<keyword evidence="5 10" id="KW-1133">Transmembrane helix</keyword>
<evidence type="ECO:0000256" key="3">
    <source>
        <dbReference type="ARBA" id="ARBA00022475"/>
    </source>
</evidence>
<name>A0ABZ3BAD4_9ENTR</name>
<organism evidence="12 13">
    <name type="scientific">Kosakonia calanthes</name>
    <dbReference type="NCBI Taxonomy" id="3139408"/>
    <lineage>
        <taxon>Bacteria</taxon>
        <taxon>Pseudomonadati</taxon>
        <taxon>Pseudomonadota</taxon>
        <taxon>Gammaproteobacteria</taxon>
        <taxon>Enterobacterales</taxon>
        <taxon>Enterobacteriaceae</taxon>
        <taxon>Kosakonia</taxon>
    </lineage>
</organism>
<keyword evidence="12" id="KW-0282">Flagellum</keyword>
<evidence type="ECO:0000313" key="12">
    <source>
        <dbReference type="EMBL" id="WZV99358.1"/>
    </source>
</evidence>
<evidence type="ECO:0000256" key="6">
    <source>
        <dbReference type="ARBA" id="ARBA00023136"/>
    </source>
</evidence>
<dbReference type="InterPro" id="IPR025713">
    <property type="entry name" value="MotB-like_N_dom"/>
</dbReference>
<keyword evidence="3" id="KW-1003">Cell membrane</keyword>
<dbReference type="RefSeq" id="WP_342323911.1">
    <property type="nucleotide sequence ID" value="NZ_CP151800.1"/>
</dbReference>
<gene>
    <name evidence="12" type="primary">motB</name>
    <name evidence="12" type="ORF">AAEY27_05550</name>
</gene>
<proteinExistence type="inferred from homology"/>